<dbReference type="InterPro" id="IPR015943">
    <property type="entry name" value="WD40/YVTN_repeat-like_dom_sf"/>
</dbReference>
<dbReference type="Gene3D" id="2.130.10.10">
    <property type="entry name" value="YVTN repeat-like/Quinoprotein amine dehydrogenase"/>
    <property type="match status" value="1"/>
</dbReference>
<name>A0A502LEZ8_9GAMM</name>
<dbReference type="PANTHER" id="PTHR46928">
    <property type="entry name" value="MESENCHYME-SPECIFIC CELL SURFACE GLYCOPROTEIN"/>
    <property type="match status" value="1"/>
</dbReference>
<accession>A0A502LEZ8</accession>
<evidence type="ECO:0000313" key="4">
    <source>
        <dbReference type="Proteomes" id="UP000315303"/>
    </source>
</evidence>
<feature type="domain" description="Choice-of-anchor I" evidence="2">
    <location>
        <begin position="23"/>
        <end position="333"/>
    </location>
</feature>
<keyword evidence="4" id="KW-1185">Reference proteome</keyword>
<dbReference type="InterPro" id="IPR055188">
    <property type="entry name" value="Choice_anch_I"/>
</dbReference>
<dbReference type="SUPFAM" id="SSF50969">
    <property type="entry name" value="YVTN repeat-like/Quinoprotein amine dehydrogenase"/>
    <property type="match status" value="1"/>
</dbReference>
<comment type="caution">
    <text evidence="3">The sequence shown here is derived from an EMBL/GenBank/DDBJ whole genome shotgun (WGS) entry which is preliminary data.</text>
</comment>
<reference evidence="3 4" key="1">
    <citation type="submission" date="2019-01" db="EMBL/GenBank/DDBJ databases">
        <title>Litorilituus lipolytica sp. nov., isolated from intertidal sand of the Yellow Sea in China.</title>
        <authorList>
            <person name="Liu A."/>
        </authorList>
    </citation>
    <scope>NUCLEOTIDE SEQUENCE [LARGE SCALE GENOMIC DNA]</scope>
    <source>
        <strain evidence="3 4">RZ04</strain>
    </source>
</reference>
<evidence type="ECO:0000256" key="1">
    <source>
        <dbReference type="SAM" id="MobiDB-lite"/>
    </source>
</evidence>
<organism evidence="3 4">
    <name type="scientific">Litorilituus lipolyticus</name>
    <dbReference type="NCBI Taxonomy" id="2491017"/>
    <lineage>
        <taxon>Bacteria</taxon>
        <taxon>Pseudomonadati</taxon>
        <taxon>Pseudomonadota</taxon>
        <taxon>Gammaproteobacteria</taxon>
        <taxon>Alteromonadales</taxon>
        <taxon>Colwelliaceae</taxon>
        <taxon>Litorilituus</taxon>
    </lineage>
</organism>
<gene>
    <name evidence="3" type="ORF">EPA86_01965</name>
</gene>
<dbReference type="AlphaFoldDB" id="A0A502LEZ8"/>
<dbReference type="Proteomes" id="UP000315303">
    <property type="component" value="Unassembled WGS sequence"/>
</dbReference>
<sequence>MNAPTSLSINLVGRSVLNAQAPEGAAEIVEFQKSKNWVYAINSSVSPAVIEIIDINNMETSALTADAEGVIGNTNLTPSITLNLSETANLSGDANSIAIDDNNELLAVAVSSSTAGVNGHIAFFDIAGATPSFIKNVVVGDLPDNVVFTHDGTKAIVANEGEPSKDYVIDPEGTISIININDSIPEDTATNLSFTSFNNEQAELESQGAKFSNPSGHTIKGSVRQYSVAQDLEPEYIAISKDNNFAYVSLQENNALAIVNLNDNSLTVKGLGFKDWSNYKIDVSDKDGGINFKNYQNLYGMYQPDTIASYQWQNSNFIVSANEGDGREYVVYEREALEDEGKLQCETDFPNGIYEWDDGEEICISYTDEARVKDLEDFGTISAELESYVSENGGKNGLGRLLVTNALGKDDNNEYTKLYAYGARSFTIWDSNGLVVFDSGDEIARITASIHGQAFNNDEDENEGDTRSDAKGAEPEALTIGQVGSQTYAFIGLERMGGILAYNITNPYNVKFVEYFYNRGLVEGADITGDLAPEGMKFIKAEDSPTNEALLVIGNEISGSVAVWQISEE</sequence>
<keyword evidence="3" id="KW-0176">Collagen</keyword>
<protein>
    <submittedName>
        <fullName evidence="3">Collagen-like protein</fullName>
    </submittedName>
</protein>
<dbReference type="NCBIfam" id="NF038117">
    <property type="entry name" value="choice_anch_I"/>
    <property type="match status" value="1"/>
</dbReference>
<dbReference type="InterPro" id="IPR052956">
    <property type="entry name" value="Mesenchyme-surface_protein"/>
</dbReference>
<dbReference type="InterPro" id="IPR011044">
    <property type="entry name" value="Quino_amine_DH_bsu"/>
</dbReference>
<feature type="domain" description="Choice-of-anchor I" evidence="2">
    <location>
        <begin position="396"/>
        <end position="566"/>
    </location>
</feature>
<feature type="compositionally biased region" description="Basic and acidic residues" evidence="1">
    <location>
        <begin position="464"/>
        <end position="474"/>
    </location>
</feature>
<proteinExistence type="predicted"/>
<feature type="region of interest" description="Disordered" evidence="1">
    <location>
        <begin position="454"/>
        <end position="474"/>
    </location>
</feature>
<dbReference type="Pfam" id="PF22494">
    <property type="entry name" value="choice_anch_I"/>
    <property type="match status" value="2"/>
</dbReference>
<evidence type="ECO:0000313" key="3">
    <source>
        <dbReference type="EMBL" id="TPH18547.1"/>
    </source>
</evidence>
<dbReference type="PANTHER" id="PTHR46928:SF1">
    <property type="entry name" value="MESENCHYME-SPECIFIC CELL SURFACE GLYCOPROTEIN"/>
    <property type="match status" value="1"/>
</dbReference>
<dbReference type="EMBL" id="SAWY01000003">
    <property type="protein sequence ID" value="TPH18547.1"/>
    <property type="molecule type" value="Genomic_DNA"/>
</dbReference>
<evidence type="ECO:0000259" key="2">
    <source>
        <dbReference type="Pfam" id="PF22494"/>
    </source>
</evidence>